<comment type="caution">
    <text evidence="1">The sequence shown here is derived from an EMBL/GenBank/DDBJ whole genome shotgun (WGS) entry which is preliminary data.</text>
</comment>
<dbReference type="SUPFAM" id="SSF56672">
    <property type="entry name" value="DNA/RNA polymerases"/>
    <property type="match status" value="1"/>
</dbReference>
<accession>A0AAW1XXQ1</accession>
<evidence type="ECO:0000313" key="2">
    <source>
        <dbReference type="Proteomes" id="UP001457282"/>
    </source>
</evidence>
<dbReference type="CDD" id="cd09272">
    <property type="entry name" value="RNase_HI_RT_Ty1"/>
    <property type="match status" value="1"/>
</dbReference>
<evidence type="ECO:0000313" key="1">
    <source>
        <dbReference type="EMBL" id="KAK9941746.1"/>
    </source>
</evidence>
<dbReference type="EMBL" id="JBEDUW010000002">
    <property type="protein sequence ID" value="KAK9941746.1"/>
    <property type="molecule type" value="Genomic_DNA"/>
</dbReference>
<dbReference type="InterPro" id="IPR043502">
    <property type="entry name" value="DNA/RNA_pol_sf"/>
</dbReference>
<dbReference type="Proteomes" id="UP001457282">
    <property type="component" value="Unassembled WGS sequence"/>
</dbReference>
<dbReference type="AlphaFoldDB" id="A0AAW1XXQ1"/>
<dbReference type="PANTHER" id="PTHR11439">
    <property type="entry name" value="GAG-POL-RELATED RETROTRANSPOSON"/>
    <property type="match status" value="1"/>
</dbReference>
<protein>
    <submittedName>
        <fullName evidence="1">Uncharacterized protein</fullName>
    </submittedName>
</protein>
<dbReference type="PANTHER" id="PTHR11439:SF483">
    <property type="entry name" value="PEPTIDE SYNTHASE GLIP-LIKE, PUTATIVE (AFU_ORTHOLOGUE AFUA_3G12920)-RELATED"/>
    <property type="match status" value="1"/>
</dbReference>
<keyword evidence="2" id="KW-1185">Reference proteome</keyword>
<name>A0AAW1XXQ1_RUBAR</name>
<organism evidence="1 2">
    <name type="scientific">Rubus argutus</name>
    <name type="common">Southern blackberry</name>
    <dbReference type="NCBI Taxonomy" id="59490"/>
    <lineage>
        <taxon>Eukaryota</taxon>
        <taxon>Viridiplantae</taxon>
        <taxon>Streptophyta</taxon>
        <taxon>Embryophyta</taxon>
        <taxon>Tracheophyta</taxon>
        <taxon>Spermatophyta</taxon>
        <taxon>Magnoliopsida</taxon>
        <taxon>eudicotyledons</taxon>
        <taxon>Gunneridae</taxon>
        <taxon>Pentapetalae</taxon>
        <taxon>rosids</taxon>
        <taxon>fabids</taxon>
        <taxon>Rosales</taxon>
        <taxon>Rosaceae</taxon>
        <taxon>Rosoideae</taxon>
        <taxon>Rosoideae incertae sedis</taxon>
        <taxon>Rubus</taxon>
    </lineage>
</organism>
<sequence>MDVGILLRRGIGDTLNAPLQLQAYCDADWAGDPNDRKSTTGFVILINDAPISWCSKKQSAVSRSSTEAEYRSMADTTSEIMWLSLLLQDLHIQLEDIPTLHCDNVSALALATNPVYHSKLKHIEVDVHFTRVQVKKGSLKLKFVTSREQLADLFTKGLCSPQHSFICSSLMLMTKHQAEEGYWPDKAICED</sequence>
<reference evidence="1 2" key="1">
    <citation type="journal article" date="2023" name="G3 (Bethesda)">
        <title>A chromosome-length genome assembly and annotation of blackberry (Rubus argutus, cv. 'Hillquist').</title>
        <authorList>
            <person name="Bruna T."/>
            <person name="Aryal R."/>
            <person name="Dudchenko O."/>
            <person name="Sargent D.J."/>
            <person name="Mead D."/>
            <person name="Buti M."/>
            <person name="Cavallini A."/>
            <person name="Hytonen T."/>
            <person name="Andres J."/>
            <person name="Pham M."/>
            <person name="Weisz D."/>
            <person name="Mascagni F."/>
            <person name="Usai G."/>
            <person name="Natali L."/>
            <person name="Bassil N."/>
            <person name="Fernandez G.E."/>
            <person name="Lomsadze A."/>
            <person name="Armour M."/>
            <person name="Olukolu B."/>
            <person name="Poorten T."/>
            <person name="Britton C."/>
            <person name="Davik J."/>
            <person name="Ashrafi H."/>
            <person name="Aiden E.L."/>
            <person name="Borodovsky M."/>
            <person name="Worthington M."/>
        </authorList>
    </citation>
    <scope>NUCLEOTIDE SEQUENCE [LARGE SCALE GENOMIC DNA]</scope>
    <source>
        <strain evidence="1">PI 553951</strain>
    </source>
</reference>
<gene>
    <name evidence="1" type="ORF">M0R45_007441</name>
</gene>
<proteinExistence type="predicted"/>